<feature type="compositionally biased region" description="Low complexity" evidence="3">
    <location>
        <begin position="37"/>
        <end position="52"/>
    </location>
</feature>
<feature type="compositionally biased region" description="Pro residues" evidence="3">
    <location>
        <begin position="13"/>
        <end position="25"/>
    </location>
</feature>
<feature type="coiled-coil region" evidence="2">
    <location>
        <begin position="737"/>
        <end position="764"/>
    </location>
</feature>
<feature type="region of interest" description="Disordered" evidence="3">
    <location>
        <begin position="88"/>
        <end position="125"/>
    </location>
</feature>
<dbReference type="PROSITE" id="PS50089">
    <property type="entry name" value="ZF_RING_2"/>
    <property type="match status" value="1"/>
</dbReference>
<dbReference type="Gene3D" id="3.30.40.10">
    <property type="entry name" value="Zinc/RING finger domain, C3HC4 (zinc finger)"/>
    <property type="match status" value="1"/>
</dbReference>
<keyword evidence="2" id="KW-0175">Coiled coil</keyword>
<dbReference type="SUPFAM" id="SSF57850">
    <property type="entry name" value="RING/U-box"/>
    <property type="match status" value="1"/>
</dbReference>
<feature type="region of interest" description="Disordered" evidence="3">
    <location>
        <begin position="1"/>
        <end position="56"/>
    </location>
</feature>
<dbReference type="InterPro" id="IPR001841">
    <property type="entry name" value="Znf_RING"/>
</dbReference>
<protein>
    <recommendedName>
        <fullName evidence="4">RING-type domain-containing protein</fullName>
    </recommendedName>
</protein>
<organism evidence="5 6">
    <name type="scientific">Nepenthes gracilis</name>
    <name type="common">Slender pitcher plant</name>
    <dbReference type="NCBI Taxonomy" id="150966"/>
    <lineage>
        <taxon>Eukaryota</taxon>
        <taxon>Viridiplantae</taxon>
        <taxon>Streptophyta</taxon>
        <taxon>Embryophyta</taxon>
        <taxon>Tracheophyta</taxon>
        <taxon>Spermatophyta</taxon>
        <taxon>Magnoliopsida</taxon>
        <taxon>eudicotyledons</taxon>
        <taxon>Gunneridae</taxon>
        <taxon>Pentapetalae</taxon>
        <taxon>Caryophyllales</taxon>
        <taxon>Nepenthaceae</taxon>
        <taxon>Nepenthes</taxon>
    </lineage>
</organism>
<dbReference type="EMBL" id="BSYO01000011">
    <property type="protein sequence ID" value="GMH12148.1"/>
    <property type="molecule type" value="Genomic_DNA"/>
</dbReference>
<dbReference type="PANTHER" id="PTHR46519:SF3">
    <property type="entry name" value="RING_U-BOX SUPERFAMILY PROTEIN"/>
    <property type="match status" value="1"/>
</dbReference>
<dbReference type="CDD" id="cd16647">
    <property type="entry name" value="mRING-HC-C3HC5_NEU1"/>
    <property type="match status" value="1"/>
</dbReference>
<comment type="caution">
    <text evidence="5">The sequence shown here is derived from an EMBL/GenBank/DDBJ whole genome shotgun (WGS) entry which is preliminary data.</text>
</comment>
<sequence length="860" mass="95878">MAIVGLQSVPAPALAPAPAPSPSPSSPVRECSILTESQSSSSGRHGSQGRSGTRPSSILQMWRDLEDESALSHAHERVGSRWQQYNSDRLSTGASSSNLSQSQESEGRGCLEDSSESENGDGAISEGQIGLLSENEDHHSITSEQSHDFGEVERERVRQIFRGWMNNGVPGLGSNVPNVNSSPRAQWLGENELERVRVVREWIQMATQQRDACGGNSEEQATEFGSQIERVRDGLVLDHNVGQSDSTRRDIRRLCGRQALLDLLAKKEQEKQRELHTLLQCRPVSSFAFRNRIQSLLRVRLLQNKRLVEHTGPNPAAESELGLLRQRHTVSDLREGFLSRLDNNVHAQESNLSDSSSNSDANGFIDDEAQVNSSIEVLDDAQEQIDSVNQESDIGTLSDHTVDLIVCVIEERNLEGSTATNVETGMEHAFDDGAGNEEESDSDDFYGRNVPSDDQPWQIICHESSRHEDGDNSHHEEANEVIRDQYDLVSEGHVVPDISSYSDNLGSNASEHLQRQQSTTQSEDWQEQATGQWEGSVLSNEWGDGDVDEIPGRNRPSAGHEMSYGMLRNEGGEQNHTQEASLHESGPREEPMGESLEGQSDLGVTSAARVDAYYFSDDDNMYGTELRELLNRRRVSSLLHSGFRESLDQLIQSYVERQSQAIDGWELQEALSPPVAMHDEEHLSTVQNGDPGAVEGSLATLSPTTVAPQRFWDRDLRHRSWSRHDTHQHPGTEWEIINDLRIDMARLQQRLNNMQRMLEACMDMQLELQRSVRQEVAAALNRPIKSSEASENEISRDESKWDCARKGICCICCNSNIDSLLYRCGHMCTCTKCANVLVDNGNCPMCRAPVIEVIRAYPLQ</sequence>
<keyword evidence="1" id="KW-0863">Zinc-finger</keyword>
<feature type="compositionally biased region" description="Low complexity" evidence="3">
    <location>
        <begin position="90"/>
        <end position="104"/>
    </location>
</feature>
<proteinExistence type="predicted"/>
<feature type="compositionally biased region" description="Polar residues" evidence="3">
    <location>
        <begin position="499"/>
        <end position="539"/>
    </location>
</feature>
<feature type="domain" description="RING-type" evidence="4">
    <location>
        <begin position="809"/>
        <end position="847"/>
    </location>
</feature>
<feature type="region of interest" description="Disordered" evidence="3">
    <location>
        <begin position="497"/>
        <end position="601"/>
    </location>
</feature>
<feature type="compositionally biased region" description="Acidic residues" evidence="3">
    <location>
        <begin position="434"/>
        <end position="444"/>
    </location>
</feature>
<feature type="region of interest" description="Disordered" evidence="3">
    <location>
        <begin position="431"/>
        <end position="451"/>
    </location>
</feature>
<evidence type="ECO:0000256" key="2">
    <source>
        <dbReference type="SAM" id="Coils"/>
    </source>
</evidence>
<evidence type="ECO:0000259" key="4">
    <source>
        <dbReference type="PROSITE" id="PS50089"/>
    </source>
</evidence>
<evidence type="ECO:0000313" key="6">
    <source>
        <dbReference type="Proteomes" id="UP001279734"/>
    </source>
</evidence>
<feature type="compositionally biased region" description="Basic and acidic residues" evidence="3">
    <location>
        <begin position="581"/>
        <end position="591"/>
    </location>
</feature>
<dbReference type="PANTHER" id="PTHR46519">
    <property type="entry name" value="RING/U-BOX SUPERFAMILY PROTEIN"/>
    <property type="match status" value="1"/>
</dbReference>
<name>A0AAD3XPF9_NEPGR</name>
<reference evidence="5" key="1">
    <citation type="submission" date="2023-05" db="EMBL/GenBank/DDBJ databases">
        <title>Nepenthes gracilis genome sequencing.</title>
        <authorList>
            <person name="Fukushima K."/>
        </authorList>
    </citation>
    <scope>NUCLEOTIDE SEQUENCE</scope>
    <source>
        <strain evidence="5">SING2019-196</strain>
    </source>
</reference>
<evidence type="ECO:0000256" key="1">
    <source>
        <dbReference type="PROSITE-ProRule" id="PRU00175"/>
    </source>
</evidence>
<dbReference type="AlphaFoldDB" id="A0AAD3XPF9"/>
<evidence type="ECO:0000313" key="5">
    <source>
        <dbReference type="EMBL" id="GMH12148.1"/>
    </source>
</evidence>
<keyword evidence="1" id="KW-0479">Metal-binding</keyword>
<keyword evidence="1" id="KW-0862">Zinc</keyword>
<dbReference type="Proteomes" id="UP001279734">
    <property type="component" value="Unassembled WGS sequence"/>
</dbReference>
<dbReference type="GO" id="GO:0008270">
    <property type="term" value="F:zinc ion binding"/>
    <property type="evidence" value="ECO:0007669"/>
    <property type="project" value="UniProtKB-KW"/>
</dbReference>
<gene>
    <name evidence="5" type="ORF">Nepgr_013989</name>
</gene>
<dbReference type="InterPro" id="IPR013083">
    <property type="entry name" value="Znf_RING/FYVE/PHD"/>
</dbReference>
<dbReference type="Pfam" id="PF13920">
    <property type="entry name" value="zf-C3HC4_3"/>
    <property type="match status" value="1"/>
</dbReference>
<keyword evidence="6" id="KW-1185">Reference proteome</keyword>
<accession>A0AAD3XPF9</accession>
<evidence type="ECO:0000256" key="3">
    <source>
        <dbReference type="SAM" id="MobiDB-lite"/>
    </source>
</evidence>